<reference evidence="15 16" key="1">
    <citation type="submission" date="2022-12" db="EMBL/GenBank/DDBJ databases">
        <title>Chromosome-level genome of Tegillarca granosa.</title>
        <authorList>
            <person name="Kim J."/>
        </authorList>
    </citation>
    <scope>NUCLEOTIDE SEQUENCE [LARGE SCALE GENOMIC DNA]</scope>
    <source>
        <strain evidence="15">Teg-2019</strain>
        <tissue evidence="15">Adductor muscle</tissue>
    </source>
</reference>
<keyword evidence="7" id="KW-0106">Calcium</keyword>
<evidence type="ECO:0000256" key="1">
    <source>
        <dbReference type="ARBA" id="ARBA00000548"/>
    </source>
</evidence>
<evidence type="ECO:0000259" key="14">
    <source>
        <dbReference type="SMART" id="SM00642"/>
    </source>
</evidence>
<dbReference type="InterPro" id="IPR006047">
    <property type="entry name" value="GH13_cat_dom"/>
</dbReference>
<dbReference type="Pfam" id="PF00128">
    <property type="entry name" value="Alpha-amylase"/>
    <property type="match status" value="1"/>
</dbReference>
<evidence type="ECO:0000256" key="11">
    <source>
        <dbReference type="RuleBase" id="RU003615"/>
    </source>
</evidence>
<feature type="domain" description="Glycosyl hydrolase family 13 catalytic" evidence="14">
    <location>
        <begin position="1"/>
        <end position="324"/>
    </location>
</feature>
<dbReference type="EC" id="3.2.1.1" evidence="5 12"/>
<name>A0ABQ9FX29_TEGGR</name>
<keyword evidence="6 12" id="KW-0378">Hydrolase</keyword>
<dbReference type="Proteomes" id="UP001217089">
    <property type="component" value="Unassembled WGS sequence"/>
</dbReference>
<evidence type="ECO:0000256" key="9">
    <source>
        <dbReference type="ARBA" id="ARBA00023277"/>
    </source>
</evidence>
<evidence type="ECO:0000313" key="16">
    <source>
        <dbReference type="Proteomes" id="UP001217089"/>
    </source>
</evidence>
<evidence type="ECO:0000256" key="2">
    <source>
        <dbReference type="ARBA" id="ARBA00001913"/>
    </source>
</evidence>
<comment type="caution">
    <text evidence="15">The sequence shown here is derived from an EMBL/GenBank/DDBJ whole genome shotgun (WGS) entry which is preliminary data.</text>
</comment>
<dbReference type="Gene3D" id="3.20.20.80">
    <property type="entry name" value="Glycosidases"/>
    <property type="match status" value="1"/>
</dbReference>
<dbReference type="InterPro" id="IPR017853">
    <property type="entry name" value="GH"/>
</dbReference>
<comment type="catalytic activity">
    <reaction evidence="1 12">
        <text>Endohydrolysis of (1-&gt;4)-alpha-D-glucosidic linkages in polysaccharides containing three or more (1-&gt;4)-alpha-linked D-glucose units.</text>
        <dbReference type="EC" id="3.2.1.1"/>
    </reaction>
</comment>
<evidence type="ECO:0000256" key="12">
    <source>
        <dbReference type="RuleBase" id="RU361134"/>
    </source>
</evidence>
<proteinExistence type="inferred from homology"/>
<evidence type="ECO:0000256" key="3">
    <source>
        <dbReference type="ARBA" id="ARBA00001923"/>
    </source>
</evidence>
<evidence type="ECO:0000313" key="15">
    <source>
        <dbReference type="EMBL" id="KAJ8321804.1"/>
    </source>
</evidence>
<dbReference type="InterPro" id="IPR006048">
    <property type="entry name" value="A-amylase/branching_C"/>
</dbReference>
<evidence type="ECO:0000256" key="8">
    <source>
        <dbReference type="ARBA" id="ARBA00023214"/>
    </source>
</evidence>
<comment type="cofactor">
    <cofactor evidence="3">
        <name>chloride</name>
        <dbReference type="ChEBI" id="CHEBI:17996"/>
    </cofactor>
</comment>
<evidence type="ECO:0000256" key="5">
    <source>
        <dbReference type="ARBA" id="ARBA00012595"/>
    </source>
</evidence>
<dbReference type="SUPFAM" id="SSF51011">
    <property type="entry name" value="Glycosyl hydrolase domain"/>
    <property type="match status" value="1"/>
</dbReference>
<evidence type="ECO:0000256" key="6">
    <source>
        <dbReference type="ARBA" id="ARBA00022801"/>
    </source>
</evidence>
<dbReference type="SMART" id="SM00632">
    <property type="entry name" value="Aamy_C"/>
    <property type="match status" value="1"/>
</dbReference>
<dbReference type="PANTHER" id="PTHR43447">
    <property type="entry name" value="ALPHA-AMYLASE"/>
    <property type="match status" value="1"/>
</dbReference>
<sequence>MFEWKWSDIATECERFLGPNGFCGVQISPPNENNIVTNPNRPWWERYQPVSYKLVTRSGTEAQLKDMIERCNKVNVRIYSDTVINHMSSTKSSGHGTAGSTWNGIRLSFPGVPYSASDFNSETDCETFDMDVHNYTNANEVRNCRLFSLADLKLSRTYVRDKVTTYLNHLIDLGVAGFRIDAAQHIWPGELTSIMENLHDLNVKYFPHGTRPFVYQETNRLLPIWSSSRFQIWIGFSFFMRGEKPLKDLHSWGQSADRANSDDAVVFVENHDNERGHGNGAGVVSFFEPRPYKAAVTFMLANVASGSNVQNWWDNGDNQIAFSRGNKGFFVLNLEGTDLDQTLQTGLPSGTYCDVISGNYENGRCTGEEIVVGAGGTARFQINGNNAEPMIAIHIAIGRRELSMCKDYLSQIYN</sequence>
<dbReference type="InterPro" id="IPR031319">
    <property type="entry name" value="A-amylase_C"/>
</dbReference>
<evidence type="ECO:0000256" key="7">
    <source>
        <dbReference type="ARBA" id="ARBA00022837"/>
    </source>
</evidence>
<dbReference type="InterPro" id="IPR006046">
    <property type="entry name" value="Alpha_amylase"/>
</dbReference>
<dbReference type="PRINTS" id="PR00110">
    <property type="entry name" value="ALPHAAMYLASE"/>
</dbReference>
<keyword evidence="9 12" id="KW-0119">Carbohydrate metabolism</keyword>
<accession>A0ABQ9FX29</accession>
<feature type="domain" description="Alpha-amylase C-terminal" evidence="13">
    <location>
        <begin position="310"/>
        <end position="398"/>
    </location>
</feature>
<protein>
    <recommendedName>
        <fullName evidence="5 12">Alpha-amylase</fullName>
        <ecNumber evidence="5 12">3.2.1.1</ecNumber>
    </recommendedName>
</protein>
<gene>
    <name evidence="15" type="ORF">KUTeg_000275</name>
</gene>
<comment type="similarity">
    <text evidence="4 11">Belongs to the glycosyl hydrolase 13 family.</text>
</comment>
<evidence type="ECO:0000256" key="10">
    <source>
        <dbReference type="ARBA" id="ARBA00023295"/>
    </source>
</evidence>
<organism evidence="15 16">
    <name type="scientific">Tegillarca granosa</name>
    <name type="common">Malaysian cockle</name>
    <name type="synonym">Anadara granosa</name>
    <dbReference type="NCBI Taxonomy" id="220873"/>
    <lineage>
        <taxon>Eukaryota</taxon>
        <taxon>Metazoa</taxon>
        <taxon>Spiralia</taxon>
        <taxon>Lophotrochozoa</taxon>
        <taxon>Mollusca</taxon>
        <taxon>Bivalvia</taxon>
        <taxon>Autobranchia</taxon>
        <taxon>Pteriomorphia</taxon>
        <taxon>Arcoida</taxon>
        <taxon>Arcoidea</taxon>
        <taxon>Arcidae</taxon>
        <taxon>Tegillarca</taxon>
    </lineage>
</organism>
<evidence type="ECO:0000259" key="13">
    <source>
        <dbReference type="SMART" id="SM00632"/>
    </source>
</evidence>
<keyword evidence="8" id="KW-0868">Chloride</keyword>
<dbReference type="Pfam" id="PF02806">
    <property type="entry name" value="Alpha-amylase_C"/>
    <property type="match status" value="1"/>
</dbReference>
<dbReference type="SMART" id="SM00642">
    <property type="entry name" value="Aamy"/>
    <property type="match status" value="1"/>
</dbReference>
<keyword evidence="10 12" id="KW-0326">Glycosidase</keyword>
<evidence type="ECO:0000256" key="4">
    <source>
        <dbReference type="ARBA" id="ARBA00008061"/>
    </source>
</evidence>
<dbReference type="SUPFAM" id="SSF51445">
    <property type="entry name" value="(Trans)glycosidases"/>
    <property type="match status" value="1"/>
</dbReference>
<keyword evidence="16" id="KW-1185">Reference proteome</keyword>
<comment type="cofactor">
    <cofactor evidence="2">
        <name>Ca(2+)</name>
        <dbReference type="ChEBI" id="CHEBI:29108"/>
    </cofactor>
</comment>
<dbReference type="EMBL" id="JARBDR010000018">
    <property type="protein sequence ID" value="KAJ8321804.1"/>
    <property type="molecule type" value="Genomic_DNA"/>
</dbReference>